<dbReference type="InterPro" id="IPR002942">
    <property type="entry name" value="S4_RNA-bd"/>
</dbReference>
<dbReference type="CDD" id="cd00165">
    <property type="entry name" value="S4"/>
    <property type="match status" value="1"/>
</dbReference>
<evidence type="ECO:0000256" key="5">
    <source>
        <dbReference type="SAM" id="MobiDB-lite"/>
    </source>
</evidence>
<proteinExistence type="inferred from homology"/>
<evidence type="ECO:0000259" key="6">
    <source>
        <dbReference type="SMART" id="SM00363"/>
    </source>
</evidence>
<evidence type="ECO:0000256" key="4">
    <source>
        <dbReference type="RuleBase" id="RU003887"/>
    </source>
</evidence>
<protein>
    <recommendedName>
        <fullName evidence="4">Pseudouridine synthase</fullName>
        <ecNumber evidence="4">5.4.99.-</ecNumber>
    </recommendedName>
</protein>
<keyword evidence="8" id="KW-1185">Reference proteome</keyword>
<gene>
    <name evidence="7" type="ORF">LKD71_07250</name>
</gene>
<dbReference type="FunFam" id="3.30.70.1560:FF:000002">
    <property type="entry name" value="Pseudouridine synthase"/>
    <property type="match status" value="1"/>
</dbReference>
<organism evidence="7 8">
    <name type="scientific">Fusicatenibacter faecihominis</name>
    <dbReference type="NCBI Taxonomy" id="2881276"/>
    <lineage>
        <taxon>Bacteria</taxon>
        <taxon>Bacillati</taxon>
        <taxon>Bacillota</taxon>
        <taxon>Clostridia</taxon>
        <taxon>Lachnospirales</taxon>
        <taxon>Lachnospiraceae</taxon>
        <taxon>Fusicatenibacter</taxon>
    </lineage>
</organism>
<comment type="caution">
    <text evidence="7">The sequence shown here is derived from an EMBL/GenBank/DDBJ whole genome shotgun (WGS) entry which is preliminary data.</text>
</comment>
<keyword evidence="2 4" id="KW-0413">Isomerase</keyword>
<dbReference type="Gene3D" id="3.30.70.1560">
    <property type="entry name" value="Alpha-L RNA-binding motif"/>
    <property type="match status" value="1"/>
</dbReference>
<feature type="region of interest" description="Disordered" evidence="5">
    <location>
        <begin position="247"/>
        <end position="274"/>
    </location>
</feature>
<dbReference type="PROSITE" id="PS01149">
    <property type="entry name" value="PSI_RSU"/>
    <property type="match status" value="1"/>
</dbReference>
<name>A0AAE3DS84_9FIRM</name>
<dbReference type="Proteomes" id="UP001197875">
    <property type="component" value="Unassembled WGS sequence"/>
</dbReference>
<dbReference type="AlphaFoldDB" id="A0AAE3DS84"/>
<sequence>MEQGKSRLAQEFEKREKGQLVRLNKYISEAGLCSRREADRLIEAGRVQVDGKTAVPGQKVSDNQEILVDGKSISKEEEMVLLAVNKPRGVVCTTDKRWGDQTVEELIHYPKRVFYMGRLDKDSEGLLLMTNNGEILNKMMRAGNYHEKEYLVRVNRPVTEAFLSEMAKGGIPVQEQQTRPCKVEKTGERTFRIILTQGLNRQIRRMCEYFGYQVVKLKRIRIMNIMLGDLPTGSYREISREEQEELYRRIQGSSNQPVRENRGRREEWKKKDSE</sequence>
<evidence type="ECO:0000313" key="8">
    <source>
        <dbReference type="Proteomes" id="UP001197875"/>
    </source>
</evidence>
<dbReference type="SUPFAM" id="SSF55120">
    <property type="entry name" value="Pseudouridine synthase"/>
    <property type="match status" value="1"/>
</dbReference>
<feature type="domain" description="RNA-binding S4" evidence="6">
    <location>
        <begin position="21"/>
        <end position="78"/>
    </location>
</feature>
<evidence type="ECO:0000313" key="7">
    <source>
        <dbReference type="EMBL" id="MCC2189601.1"/>
    </source>
</evidence>
<evidence type="ECO:0000256" key="3">
    <source>
        <dbReference type="PROSITE-ProRule" id="PRU00182"/>
    </source>
</evidence>
<dbReference type="InterPro" id="IPR018496">
    <property type="entry name" value="PsdUridine_synth_RsuA/RluB_CS"/>
</dbReference>
<keyword evidence="3" id="KW-0694">RNA-binding</keyword>
<dbReference type="PANTHER" id="PTHR47683:SF2">
    <property type="entry name" value="RNA-BINDING S4 DOMAIN-CONTAINING PROTEIN"/>
    <property type="match status" value="1"/>
</dbReference>
<dbReference type="RefSeq" id="WP_227614916.1">
    <property type="nucleotide sequence ID" value="NZ_JAJEPR010000009.1"/>
</dbReference>
<dbReference type="GO" id="GO:0000455">
    <property type="term" value="P:enzyme-directed rRNA pseudouridine synthesis"/>
    <property type="evidence" value="ECO:0007669"/>
    <property type="project" value="UniProtKB-ARBA"/>
</dbReference>
<dbReference type="InterPro" id="IPR042092">
    <property type="entry name" value="PsdUridine_s_RsuA/RluB/E/F_cat"/>
</dbReference>
<evidence type="ECO:0000256" key="1">
    <source>
        <dbReference type="ARBA" id="ARBA00008348"/>
    </source>
</evidence>
<dbReference type="EMBL" id="JAJEPR010000009">
    <property type="protein sequence ID" value="MCC2189601.1"/>
    <property type="molecule type" value="Genomic_DNA"/>
</dbReference>
<dbReference type="Pfam" id="PF00849">
    <property type="entry name" value="PseudoU_synth_2"/>
    <property type="match status" value="1"/>
</dbReference>
<dbReference type="Gene3D" id="3.30.70.580">
    <property type="entry name" value="Pseudouridine synthase I, catalytic domain, N-terminal subdomain"/>
    <property type="match status" value="1"/>
</dbReference>
<dbReference type="PANTHER" id="PTHR47683">
    <property type="entry name" value="PSEUDOURIDINE SYNTHASE FAMILY PROTEIN-RELATED"/>
    <property type="match status" value="1"/>
</dbReference>
<dbReference type="InterPro" id="IPR000748">
    <property type="entry name" value="PsdUridine_synth_RsuA/RluB/E/F"/>
</dbReference>
<accession>A0AAE3DS84</accession>
<dbReference type="NCBIfam" id="TIGR00093">
    <property type="entry name" value="pseudouridine synthase"/>
    <property type="match status" value="1"/>
</dbReference>
<dbReference type="InterPro" id="IPR036986">
    <property type="entry name" value="S4_RNA-bd_sf"/>
</dbReference>
<dbReference type="Gene3D" id="3.10.290.10">
    <property type="entry name" value="RNA-binding S4 domain"/>
    <property type="match status" value="1"/>
</dbReference>
<dbReference type="Pfam" id="PF01479">
    <property type="entry name" value="S4"/>
    <property type="match status" value="1"/>
</dbReference>
<reference evidence="7 8" key="1">
    <citation type="submission" date="2021-10" db="EMBL/GenBank/DDBJ databases">
        <title>Anaerobic single-cell dispensing facilitates the cultivation of human gut bacteria.</title>
        <authorList>
            <person name="Afrizal A."/>
        </authorList>
    </citation>
    <scope>NUCLEOTIDE SEQUENCE [LARGE SCALE GENOMIC DNA]</scope>
    <source>
        <strain evidence="7 8">CLA-AA-H277</strain>
    </source>
</reference>
<dbReference type="InterPro" id="IPR050343">
    <property type="entry name" value="RsuA_PseudoU_synthase"/>
</dbReference>
<dbReference type="InterPro" id="IPR020103">
    <property type="entry name" value="PsdUridine_synth_cat_dom_sf"/>
</dbReference>
<dbReference type="SUPFAM" id="SSF55174">
    <property type="entry name" value="Alpha-L RNA-binding motif"/>
    <property type="match status" value="1"/>
</dbReference>
<dbReference type="GO" id="GO:0120159">
    <property type="term" value="F:rRNA pseudouridine synthase activity"/>
    <property type="evidence" value="ECO:0007669"/>
    <property type="project" value="UniProtKB-ARBA"/>
</dbReference>
<dbReference type="EC" id="5.4.99.-" evidence="4"/>
<dbReference type="PROSITE" id="PS50889">
    <property type="entry name" value="S4"/>
    <property type="match status" value="1"/>
</dbReference>
<feature type="compositionally biased region" description="Basic and acidic residues" evidence="5">
    <location>
        <begin position="259"/>
        <end position="274"/>
    </location>
</feature>
<dbReference type="GO" id="GO:0003723">
    <property type="term" value="F:RNA binding"/>
    <property type="evidence" value="ECO:0007669"/>
    <property type="project" value="UniProtKB-KW"/>
</dbReference>
<dbReference type="FunFam" id="3.10.290.10:FF:000003">
    <property type="entry name" value="Pseudouridine synthase"/>
    <property type="match status" value="1"/>
</dbReference>
<comment type="similarity">
    <text evidence="1 4">Belongs to the pseudouridine synthase RsuA family.</text>
</comment>
<evidence type="ECO:0000256" key="2">
    <source>
        <dbReference type="ARBA" id="ARBA00023235"/>
    </source>
</evidence>
<dbReference type="InterPro" id="IPR020094">
    <property type="entry name" value="TruA/RsuA/RluB/E/F_N"/>
</dbReference>
<dbReference type="SMART" id="SM00363">
    <property type="entry name" value="S4"/>
    <property type="match status" value="1"/>
</dbReference>
<dbReference type="InterPro" id="IPR006145">
    <property type="entry name" value="PsdUridine_synth_RsuA/RluA"/>
</dbReference>